<protein>
    <submittedName>
        <fullName evidence="1">Uncharacterized protein</fullName>
    </submittedName>
</protein>
<dbReference type="EMBL" id="CP061800">
    <property type="protein sequence ID" value="QTA88734.1"/>
    <property type="molecule type" value="Genomic_DNA"/>
</dbReference>
<dbReference type="KEGG" id="dmm:dnm_047810"/>
<name>A0A975BPD9_9BACT</name>
<dbReference type="Proteomes" id="UP000663722">
    <property type="component" value="Chromosome"/>
</dbReference>
<dbReference type="AlphaFoldDB" id="A0A975BPD9"/>
<organism evidence="1 2">
    <name type="scientific">Desulfonema magnum</name>
    <dbReference type="NCBI Taxonomy" id="45655"/>
    <lineage>
        <taxon>Bacteria</taxon>
        <taxon>Pseudomonadati</taxon>
        <taxon>Thermodesulfobacteriota</taxon>
        <taxon>Desulfobacteria</taxon>
        <taxon>Desulfobacterales</taxon>
        <taxon>Desulfococcaceae</taxon>
        <taxon>Desulfonema</taxon>
    </lineage>
</organism>
<accession>A0A975BPD9</accession>
<reference evidence="1" key="1">
    <citation type="journal article" date="2021" name="Microb. Physiol.">
        <title>Proteogenomic Insights into the Physiology of Marine, Sulfate-Reducing, Filamentous Desulfonema limicola and Desulfonema magnum.</title>
        <authorList>
            <person name="Schnaars V."/>
            <person name="Wohlbrand L."/>
            <person name="Scheve S."/>
            <person name="Hinrichs C."/>
            <person name="Reinhardt R."/>
            <person name="Rabus R."/>
        </authorList>
    </citation>
    <scope>NUCLEOTIDE SEQUENCE</scope>
    <source>
        <strain evidence="1">4be13</strain>
    </source>
</reference>
<sequence length="44" mass="5259">MCLLKFFDQLFVFAGFEDSDLKIRYYQQIESSEPVQSSGFRQFL</sequence>
<evidence type="ECO:0000313" key="1">
    <source>
        <dbReference type="EMBL" id="QTA88734.1"/>
    </source>
</evidence>
<proteinExistence type="predicted"/>
<evidence type="ECO:0000313" key="2">
    <source>
        <dbReference type="Proteomes" id="UP000663722"/>
    </source>
</evidence>
<gene>
    <name evidence="1" type="ORF">dnm_047810</name>
</gene>
<keyword evidence="2" id="KW-1185">Reference proteome</keyword>